<feature type="region of interest" description="Disordered" evidence="2">
    <location>
        <begin position="1714"/>
        <end position="1780"/>
    </location>
</feature>
<dbReference type="GO" id="GO:0051301">
    <property type="term" value="P:cell division"/>
    <property type="evidence" value="ECO:0007669"/>
    <property type="project" value="TreeGrafter"/>
</dbReference>
<dbReference type="PROSITE" id="PS50005">
    <property type="entry name" value="TPR"/>
    <property type="match status" value="1"/>
</dbReference>
<proteinExistence type="predicted"/>
<dbReference type="SUPFAM" id="SSF48452">
    <property type="entry name" value="TPR-like"/>
    <property type="match status" value="6"/>
</dbReference>
<dbReference type="GO" id="GO:0016567">
    <property type="term" value="P:protein ubiquitination"/>
    <property type="evidence" value="ECO:0007669"/>
    <property type="project" value="TreeGrafter"/>
</dbReference>
<dbReference type="GO" id="GO:0005524">
    <property type="term" value="F:ATP binding"/>
    <property type="evidence" value="ECO:0007669"/>
    <property type="project" value="InterPro"/>
</dbReference>
<evidence type="ECO:0000256" key="2">
    <source>
        <dbReference type="SAM" id="MobiDB-lite"/>
    </source>
</evidence>
<feature type="repeat" description="TPR" evidence="1">
    <location>
        <begin position="1293"/>
        <end position="1326"/>
    </location>
</feature>
<accession>A0A7W7YEZ0</accession>
<dbReference type="GO" id="GO:0016020">
    <property type="term" value="C:membrane"/>
    <property type="evidence" value="ECO:0007669"/>
    <property type="project" value="InterPro"/>
</dbReference>
<feature type="compositionally biased region" description="Basic and acidic residues" evidence="2">
    <location>
        <begin position="1732"/>
        <end position="1760"/>
    </location>
</feature>
<protein>
    <submittedName>
        <fullName evidence="4">Tetratricopeptide (TPR) repeat protein</fullName>
    </submittedName>
</protein>
<dbReference type="InterPro" id="IPR039564">
    <property type="entry name" value="Peptidase_C39-like"/>
</dbReference>
<dbReference type="Proteomes" id="UP000590740">
    <property type="component" value="Unassembled WGS sequence"/>
</dbReference>
<dbReference type="InterPro" id="IPR011990">
    <property type="entry name" value="TPR-like_helical_dom_sf"/>
</dbReference>
<dbReference type="PROSITE" id="PS50990">
    <property type="entry name" value="PEPTIDASE_C39"/>
    <property type="match status" value="1"/>
</dbReference>
<comment type="caution">
    <text evidence="4">The sequence shown here is derived from an EMBL/GenBank/DDBJ whole genome shotgun (WGS) entry which is preliminary data.</text>
</comment>
<feature type="region of interest" description="Disordered" evidence="2">
    <location>
        <begin position="1668"/>
        <end position="1691"/>
    </location>
</feature>
<dbReference type="Gene3D" id="1.25.40.10">
    <property type="entry name" value="Tetratricopeptide repeat domain"/>
    <property type="match status" value="6"/>
</dbReference>
<dbReference type="PANTHER" id="PTHR12558">
    <property type="entry name" value="CELL DIVISION CYCLE 16,23,27"/>
    <property type="match status" value="1"/>
</dbReference>
<dbReference type="GO" id="GO:0008233">
    <property type="term" value="F:peptidase activity"/>
    <property type="evidence" value="ECO:0007669"/>
    <property type="project" value="InterPro"/>
</dbReference>
<dbReference type="RefSeq" id="WP_184343297.1">
    <property type="nucleotide sequence ID" value="NZ_JACHIG010000012.1"/>
</dbReference>
<evidence type="ECO:0000256" key="1">
    <source>
        <dbReference type="PROSITE-ProRule" id="PRU00339"/>
    </source>
</evidence>
<dbReference type="PANTHER" id="PTHR12558:SF36">
    <property type="entry name" value="ANAPHASE-PROMOTING COMPLEX SUBUNIT 7"/>
    <property type="match status" value="1"/>
</dbReference>
<sequence length="1780" mass="199630">MAKPTKIKKLELRARAEERRVVDETVLRESLELYESGRYADACRSALRAGPLHLWRGVAAQTFGFRLAGNSGASRLAGLLINRARREGPQDGEAAVHYSYYLMQRRGLLPTWRHCLASEALPAILPDQRSDLISMRAIIAANYRDFETAWQLWREAVDIHELTPWLLVEKCQILLSEERRTEALAALDEALHLRPWYRPAVQYRARVLHLLGKREEATAFLTEAMGSLQSCGIAAQLMTLKREMDDHEGMEALADAYEQLAVLSDADSDEWIAARRVDLLTLRGDFPKAAAVAVQIPGDYYQSLAARLQAPGAAQKRVRLPFEFVHQKHNTCAPATLAAMAHFWERPITMEQITEAICYDGTYDHSERMWAQANGFTAREFTVTLDAAMRLIDLGLPFVLHTVEVGSGHAQAVIGYDRMRETLFIQDPSEPHYREVEAAEFLDRYRLTGPRGMVLVPVEQAEKLSTLDLPDTGLYDCNHRFSAALASHDRATAAAVLAEMAAAAPEHRLVLMAQFSLSNFDGNEVERLAGLNALLQRFPGDPRLLSWKNVALSTMGHRDERLQLLREAVKNEGDSNAFALAKNLVDTLMEDARDWDEARLLAWRVHTRLPGDAGTLMTLAEVLRRTQRAPVEEWLTFHRFAAALADKNETVAQTWFAHARAQGRTDEALAWLRQRWKQYGTRSSGPAITLALALDSMCLPEAVDVLRAAVDARPEDGELLVSLSRVESRVGEHALAAALLDRAQGRCPPRQWLRARAALHRRTGDHASEMATWRQILENEPLALDAHGWIARELASTLGPNAALKHLAEICTRFPHHHGLARLHIGWLRESDHRQAEQEARRVIALHPAEPWVLRELALILQDMGRAEEAVPPAMQAVSIAPDQAAGHGVLGIVLTGCKRDAEATDHFQKAIRLDVNYAPAFSGLLSLCADTADKREKLAFIRSEMIRQVLTGDALHAYRELAFSVLSPEELLAELREIWQARPDLWEAWSVLLAQMIDSGHKQEAILPAQEATQKFALTPGSWRDMALVWRAVDKPEAALACARHVVQLTPDWADGWCLLASYLEDAGHGAEAVETLRQARTRLPLDMTIRRALALLLWETGQREEAWQMAEDVTQEDPAQNWAWGSLKIWAETLQRGSRVIDIARRLTQTRPDEARSWILLAKLLPTENIREILEAAEKATQLNPWLVDAWDFRMEALAGMGRLDEAEAIPAKGPWGNDDVPPTLLGRLAWLQAARGNIPAAMRQMREVLKKHTEYYWGWKMYGHWGELRKDLGACRHAAEEMVRLAPRSADAHCAAANAALNTGDREEGIRHLQQALLVDPTSPYAAYRLLELHWEKRDIASIRSTTASLPAIGQTALICRIYLMLAAAHKDDLMQVGSDLAWLATHPDMMGDMLQLILDCFTSKQHSLAPLLDGALSTVAENNTIGPAFAILWVQRETQKQHWDCWKRLAEWLPRLGSRLDPAILHYLDAVGQTRHADPHVTDFIQACGAELRQRGVLWAKVGYALAASGAFRDCTEWLGQDYQRDDAEAWTLWNLAISYRKTQRPEQAGEVSLHVVEKGLRDNTWSSHSALAALACAWKQDYDKARLVLDNAGDNDNTQLTEKLSKLIARALCDVMPRPQAVAGAQFKEFLAACRKLFATRAVTGQDKLDFERAKELMQKHTGVTILPWQKPKPRETAPAEPASKGGIPRSLVVFMAIAAINLMRACNPSTHSTDDSPSYTPPSSPRFDDLRYDPPSSPRHDDPQRRSDQRDSERVQQQLDALLRKTQNFPAPMR</sequence>
<feature type="domain" description="Peptidase C39" evidence="3">
    <location>
        <begin position="326"/>
        <end position="452"/>
    </location>
</feature>
<dbReference type="InterPro" id="IPR005074">
    <property type="entry name" value="Peptidase_C39"/>
</dbReference>
<feature type="compositionally biased region" description="Polar residues" evidence="2">
    <location>
        <begin position="1771"/>
        <end position="1780"/>
    </location>
</feature>
<organism evidence="4 5">
    <name type="scientific">Prosthecobacter vanneervenii</name>
    <dbReference type="NCBI Taxonomy" id="48466"/>
    <lineage>
        <taxon>Bacteria</taxon>
        <taxon>Pseudomonadati</taxon>
        <taxon>Verrucomicrobiota</taxon>
        <taxon>Verrucomicrobiia</taxon>
        <taxon>Verrucomicrobiales</taxon>
        <taxon>Verrucomicrobiaceae</taxon>
        <taxon>Prosthecobacter</taxon>
    </lineage>
</organism>
<dbReference type="GO" id="GO:0006508">
    <property type="term" value="P:proteolysis"/>
    <property type="evidence" value="ECO:0007669"/>
    <property type="project" value="InterPro"/>
</dbReference>
<dbReference type="EMBL" id="JACHIG010000012">
    <property type="protein sequence ID" value="MBB5034976.1"/>
    <property type="molecule type" value="Genomic_DNA"/>
</dbReference>
<dbReference type="SMART" id="SM00028">
    <property type="entry name" value="TPR"/>
    <property type="match status" value="8"/>
</dbReference>
<dbReference type="Gene3D" id="3.90.70.10">
    <property type="entry name" value="Cysteine proteinases"/>
    <property type="match status" value="1"/>
</dbReference>
<feature type="compositionally biased region" description="Low complexity" evidence="2">
    <location>
        <begin position="1714"/>
        <end position="1724"/>
    </location>
</feature>
<evidence type="ECO:0000313" key="4">
    <source>
        <dbReference type="EMBL" id="MBB5034976.1"/>
    </source>
</evidence>
<evidence type="ECO:0000259" key="3">
    <source>
        <dbReference type="PROSITE" id="PS50990"/>
    </source>
</evidence>
<evidence type="ECO:0000313" key="5">
    <source>
        <dbReference type="Proteomes" id="UP000590740"/>
    </source>
</evidence>
<keyword evidence="1" id="KW-0802">TPR repeat</keyword>
<keyword evidence="5" id="KW-1185">Reference proteome</keyword>
<name>A0A7W7YEZ0_9BACT</name>
<gene>
    <name evidence="4" type="ORF">HNQ65_004584</name>
</gene>
<dbReference type="Pfam" id="PF13529">
    <property type="entry name" value="Peptidase_C39_2"/>
    <property type="match status" value="1"/>
</dbReference>
<dbReference type="InterPro" id="IPR019734">
    <property type="entry name" value="TPR_rpt"/>
</dbReference>
<reference evidence="4 5" key="1">
    <citation type="submission" date="2020-08" db="EMBL/GenBank/DDBJ databases">
        <title>Genomic Encyclopedia of Type Strains, Phase IV (KMG-IV): sequencing the most valuable type-strain genomes for metagenomic binning, comparative biology and taxonomic classification.</title>
        <authorList>
            <person name="Goeker M."/>
        </authorList>
    </citation>
    <scope>NUCLEOTIDE SEQUENCE [LARGE SCALE GENOMIC DNA]</scope>
    <source>
        <strain evidence="4 5">DSM 12252</strain>
    </source>
</reference>